<feature type="domain" description="B30.2/SPRY" evidence="3">
    <location>
        <begin position="979"/>
        <end position="1175"/>
    </location>
</feature>
<dbReference type="SMART" id="SM00589">
    <property type="entry name" value="PRY"/>
    <property type="match status" value="1"/>
</dbReference>
<dbReference type="CDD" id="cd13733">
    <property type="entry name" value="SPRY_PRY_C-I_1"/>
    <property type="match status" value="1"/>
</dbReference>
<evidence type="ECO:0000313" key="4">
    <source>
        <dbReference type="Proteomes" id="UP000694891"/>
    </source>
</evidence>
<feature type="compositionally biased region" description="Polar residues" evidence="2">
    <location>
        <begin position="821"/>
        <end position="834"/>
    </location>
</feature>
<dbReference type="InterPro" id="IPR050143">
    <property type="entry name" value="TRIM/RBCC"/>
</dbReference>
<feature type="coiled-coil region" evidence="1">
    <location>
        <begin position="19"/>
        <end position="50"/>
    </location>
</feature>
<proteinExistence type="predicted"/>
<protein>
    <submittedName>
        <fullName evidence="5">Myosin heavy chain, fast skeletal muscle</fullName>
    </submittedName>
</protein>
<feature type="coiled-coil region" evidence="1">
    <location>
        <begin position="694"/>
        <end position="728"/>
    </location>
</feature>
<dbReference type="Proteomes" id="UP000694891">
    <property type="component" value="Unplaced"/>
</dbReference>
<dbReference type="Gene3D" id="2.60.120.920">
    <property type="match status" value="1"/>
</dbReference>
<dbReference type="RefSeq" id="XP_008284232.1">
    <property type="nucleotide sequence ID" value="XM_008286010.1"/>
</dbReference>
<dbReference type="PANTHER" id="PTHR24103">
    <property type="entry name" value="E3 UBIQUITIN-PROTEIN LIGASE TRIM"/>
    <property type="match status" value="1"/>
</dbReference>
<feature type="coiled-coil region" evidence="1">
    <location>
        <begin position="337"/>
        <end position="364"/>
    </location>
</feature>
<dbReference type="InterPro" id="IPR003879">
    <property type="entry name" value="Butyrophylin_SPRY"/>
</dbReference>
<organism evidence="4 5">
    <name type="scientific">Stegastes partitus</name>
    <name type="common">bicolor damselfish</name>
    <dbReference type="NCBI Taxonomy" id="144197"/>
    <lineage>
        <taxon>Eukaryota</taxon>
        <taxon>Metazoa</taxon>
        <taxon>Chordata</taxon>
        <taxon>Craniata</taxon>
        <taxon>Vertebrata</taxon>
        <taxon>Euteleostomi</taxon>
        <taxon>Actinopterygii</taxon>
        <taxon>Neopterygii</taxon>
        <taxon>Teleostei</taxon>
        <taxon>Neoteleostei</taxon>
        <taxon>Acanthomorphata</taxon>
        <taxon>Ovalentaria</taxon>
        <taxon>Pomacentridae</taxon>
        <taxon>Stegastes</taxon>
    </lineage>
</organism>
<dbReference type="Gene3D" id="1.10.287.1490">
    <property type="match status" value="2"/>
</dbReference>
<dbReference type="InterPro" id="IPR006574">
    <property type="entry name" value="PRY"/>
</dbReference>
<name>A0A9Y4N289_9TELE</name>
<dbReference type="SUPFAM" id="SSF49899">
    <property type="entry name" value="Concanavalin A-like lectins/glucanases"/>
    <property type="match status" value="1"/>
</dbReference>
<dbReference type="PRINTS" id="PR01407">
    <property type="entry name" value="BUTYPHLNCDUF"/>
</dbReference>
<keyword evidence="4" id="KW-1185">Reference proteome</keyword>
<sequence>MALTSEVNNLQKKLRLDSNSTKATEIAELQRELEEKSAELNVKKQQIEQNVANSTLILQIISLQSQIWDLQQTQSRQSDRRILALQEQLDRKIAELRGSAAVPSAMLELISVRQKITAIQKTISLYFEESRTNVADVQMQLRRKTELLKKKIMQLSRDENNKQLTREILVLQGELDQLDKLVVNTTKTTDYQIQEIRVLLEEQRKRQIILQKQLEEADYPQAQLIMKLISIMEEVREQQLTTSTAQTNSLLQAKEKEYAKAQAEIRDLQRKLELKNKTCSGPETRYEQVKTEYEQKIAELNRTGDSTVALILNVIKLRDEVKALREEISSSDDPDKISELQSQLQKKQRELDSKTEDIEKLNDNPRTVLTIIELQEEIWDLQKKAANGPTSGNLKKLQNRLDGLLGEIDDQDGSNTQLMLRIIFLQSQIKHLERQLSNPHMPQNTTATQLQNDLASKKTKLENYVSKLNEKNPTAAKLILSIAGLHSQLRNLEKAKPTESQTASATISKLREQLKNKEEEHSRDQAVIGALQNKLNQTEAQCSEQKIKELQNNLDTKITELQSKSDTVSSLALQITTLTLQVDELKRQLQNTESKSKVEELQKIIDEKTKELDKKTEELRKRSLQPQRLLQIISIQTEIEKLASVAANDTDYDKIRAYQDHLNYLINEIQDENSENTKLMFQFMAQRDEIARLKKQEESQLQAQVEKIKDLEDKLEDIRNQIKEKTHMLDSSDMRISNQSAQIMELHGKIEPLEDKISSLKKNHAEDLAELQERLNFTSRQLQVSEVQLQQADTKNFNLITEIADLRGQLKKAKKKASEVSGKNINDLEQQLRTQQRENTKLERANKDLTQDIQQLRKCCSDVKPLCDDLERQLQQSQEDADRLQKQLHDKDATLKQLDQELQERTKENNQLQHEKSNLMLQLQQREDDAQHQQQQLHESDARLRQLEHNLDEQTNENKKLLEDYNNLQNEKNKLENDLEELQKQQEDVEDQTIYATKTTFDPDTANSRVVLSADNTEMSTTDSTQNVPDHLGRFDVILAALGATGYSSGRHYWEVSVAGKSCFHIGMASESAPRRGSFTFNPTRGFWTIVLNKQGQYRALDRRSVPIVCPTQPLTLGVLLDYKKGQISFYDAGARSHLYSFVGQTFTDKIYPFVNFCVENTANPNPIVLLSPGSVDWIK</sequence>
<dbReference type="Pfam" id="PF13765">
    <property type="entry name" value="PRY"/>
    <property type="match status" value="1"/>
</dbReference>
<evidence type="ECO:0000256" key="2">
    <source>
        <dbReference type="SAM" id="MobiDB-lite"/>
    </source>
</evidence>
<evidence type="ECO:0000259" key="3">
    <source>
        <dbReference type="PROSITE" id="PS50188"/>
    </source>
</evidence>
<dbReference type="FunFam" id="2.60.120.920:FF:000004">
    <property type="entry name" value="Butyrophilin subfamily 1 member A1"/>
    <property type="match status" value="1"/>
</dbReference>
<dbReference type="PROSITE" id="PS50188">
    <property type="entry name" value="B302_SPRY"/>
    <property type="match status" value="1"/>
</dbReference>
<dbReference type="InterPro" id="IPR013320">
    <property type="entry name" value="ConA-like_dom_sf"/>
</dbReference>
<evidence type="ECO:0000256" key="1">
    <source>
        <dbReference type="SAM" id="Coils"/>
    </source>
</evidence>
<evidence type="ECO:0000313" key="5">
    <source>
        <dbReference type="RefSeq" id="XP_008284232.1"/>
    </source>
</evidence>
<feature type="coiled-coil region" evidence="1">
    <location>
        <begin position="244"/>
        <end position="303"/>
    </location>
</feature>
<dbReference type="InterPro" id="IPR043136">
    <property type="entry name" value="B30.2/SPRY_sf"/>
</dbReference>
<feature type="compositionally biased region" description="Basic and acidic residues" evidence="2">
    <location>
        <begin position="835"/>
        <end position="845"/>
    </location>
</feature>
<keyword evidence="1" id="KW-0175">Coiled coil</keyword>
<dbReference type="AlphaFoldDB" id="A0A9Y4N289"/>
<feature type="region of interest" description="Disordered" evidence="2">
    <location>
        <begin position="817"/>
        <end position="845"/>
    </location>
</feature>
<dbReference type="InterPro" id="IPR001870">
    <property type="entry name" value="B30.2/SPRY"/>
</dbReference>
<accession>A0A9Y4N289</accession>
<feature type="coiled-coil region" evidence="1">
    <location>
        <begin position="394"/>
        <end position="467"/>
    </location>
</feature>
<dbReference type="SMART" id="SM00449">
    <property type="entry name" value="SPRY"/>
    <property type="match status" value="1"/>
</dbReference>
<dbReference type="GeneID" id="103360307"/>
<reference evidence="5" key="1">
    <citation type="submission" date="2025-08" db="UniProtKB">
        <authorList>
            <consortium name="RefSeq"/>
        </authorList>
    </citation>
    <scope>IDENTIFICATION</scope>
</reference>
<gene>
    <name evidence="5" type="primary">LOC103360307</name>
</gene>
<dbReference type="InterPro" id="IPR003877">
    <property type="entry name" value="SPRY_dom"/>
</dbReference>
<feature type="coiled-coil region" evidence="1">
    <location>
        <begin position="500"/>
        <end position="625"/>
    </location>
</feature>
<dbReference type="Pfam" id="PF00622">
    <property type="entry name" value="SPRY"/>
    <property type="match status" value="1"/>
</dbReference>